<dbReference type="AlphaFoldDB" id="A0A812CYC9"/>
<keyword evidence="3" id="KW-0812">Transmembrane</keyword>
<feature type="region of interest" description="Disordered" evidence="8">
    <location>
        <begin position="185"/>
        <end position="231"/>
    </location>
</feature>
<dbReference type="Proteomes" id="UP000597762">
    <property type="component" value="Unassembled WGS sequence"/>
</dbReference>
<evidence type="ECO:0000256" key="1">
    <source>
        <dbReference type="ARBA" id="ARBA00004325"/>
    </source>
</evidence>
<comment type="caution">
    <text evidence="9">The sequence shown here is derived from an EMBL/GenBank/DDBJ whole genome shotgun (WGS) entry which is preliminary data.</text>
</comment>
<dbReference type="Pfam" id="PF09769">
    <property type="entry name" value="ApoO"/>
    <property type="match status" value="1"/>
</dbReference>
<keyword evidence="10" id="KW-1185">Reference proteome</keyword>
<reference evidence="9" key="1">
    <citation type="submission" date="2021-01" db="EMBL/GenBank/DDBJ databases">
        <authorList>
            <person name="Li R."/>
            <person name="Bekaert M."/>
        </authorList>
    </citation>
    <scope>NUCLEOTIDE SEQUENCE</scope>
    <source>
        <strain evidence="9">Farmed</strain>
    </source>
</reference>
<sequence length="231" mass="25108">MARTVQKLQLLAGTAMASSLAVPIVYAVGNAEDKMKIIDLPIYDPLPAKEKYEFVPSEPNTLEKGIGSVRKFVIEYKESIEGVVDKVTHKWEVSKAHTMSLIDYIQNDPNVLPRLGVITVAGLGGVVAGYKRGFGRKLTYSAIGLTSAACLCYPNEVSKATKFSAGVVANQSKKLWHSITTPSVAEPELPKTEEKPVSDPVKKVTLKPQADPPKDFGQSSKEDDDLYTTRG</sequence>
<dbReference type="GO" id="GO:0042407">
    <property type="term" value="P:cristae formation"/>
    <property type="evidence" value="ECO:0007669"/>
    <property type="project" value="InterPro"/>
</dbReference>
<evidence type="ECO:0000256" key="7">
    <source>
        <dbReference type="RuleBase" id="RU363021"/>
    </source>
</evidence>
<dbReference type="OrthoDB" id="5973346at2759"/>
<dbReference type="GO" id="GO:0061617">
    <property type="term" value="C:MICOS complex"/>
    <property type="evidence" value="ECO:0007669"/>
    <property type="project" value="UniProtKB-UniRule"/>
</dbReference>
<evidence type="ECO:0000256" key="8">
    <source>
        <dbReference type="SAM" id="MobiDB-lite"/>
    </source>
</evidence>
<protein>
    <recommendedName>
        <fullName evidence="7">MICOS complex subunit</fullName>
    </recommendedName>
</protein>
<dbReference type="InterPro" id="IPR033182">
    <property type="entry name" value="MIC26/MIC27_animal"/>
</dbReference>
<name>A0A812CYC9_ACAPH</name>
<keyword evidence="6" id="KW-0472">Membrane</keyword>
<evidence type="ECO:0000313" key="9">
    <source>
        <dbReference type="EMBL" id="CAE1281122.1"/>
    </source>
</evidence>
<evidence type="ECO:0000256" key="6">
    <source>
        <dbReference type="ARBA" id="ARBA00023136"/>
    </source>
</evidence>
<evidence type="ECO:0000256" key="2">
    <source>
        <dbReference type="ARBA" id="ARBA00010904"/>
    </source>
</evidence>
<keyword evidence="7" id="KW-0999">Mitochondrion inner membrane</keyword>
<comment type="subcellular location">
    <subcellularLocation>
        <location evidence="7">Mitochondrion inner membrane</location>
    </subcellularLocation>
    <subcellularLocation>
        <location evidence="1">Mitochondrion membrane</location>
    </subcellularLocation>
</comment>
<proteinExistence type="inferred from homology"/>
<accession>A0A812CYC9</accession>
<keyword evidence="4" id="KW-1133">Transmembrane helix</keyword>
<feature type="compositionally biased region" description="Basic and acidic residues" evidence="8">
    <location>
        <begin position="188"/>
        <end position="202"/>
    </location>
</feature>
<dbReference type="InterPro" id="IPR019166">
    <property type="entry name" value="MIC26/MIC27"/>
</dbReference>
<comment type="similarity">
    <text evidence="2">Belongs to the apolipoprotein O/MICOS complex subunit Mic27 family.</text>
</comment>
<evidence type="ECO:0000256" key="4">
    <source>
        <dbReference type="ARBA" id="ARBA00022989"/>
    </source>
</evidence>
<comment type="subunit">
    <text evidence="7">Component of the mitochondrial contact site and cristae organizing system (MICOS) complex.</text>
</comment>
<comment type="function">
    <text evidence="7">Component of the MICOS complex, a large protein complex of the mitochondrial inner membrane that plays crucial roles in the maintenance of crista junctions, inner membrane architecture, and formation of contact sites to the outer membrane.</text>
</comment>
<keyword evidence="5 7" id="KW-0496">Mitochondrion</keyword>
<evidence type="ECO:0000313" key="10">
    <source>
        <dbReference type="Proteomes" id="UP000597762"/>
    </source>
</evidence>
<organism evidence="9 10">
    <name type="scientific">Acanthosepion pharaonis</name>
    <name type="common">Pharaoh cuttlefish</name>
    <name type="synonym">Sepia pharaonis</name>
    <dbReference type="NCBI Taxonomy" id="158019"/>
    <lineage>
        <taxon>Eukaryota</taxon>
        <taxon>Metazoa</taxon>
        <taxon>Spiralia</taxon>
        <taxon>Lophotrochozoa</taxon>
        <taxon>Mollusca</taxon>
        <taxon>Cephalopoda</taxon>
        <taxon>Coleoidea</taxon>
        <taxon>Decapodiformes</taxon>
        <taxon>Sepiida</taxon>
        <taxon>Sepiina</taxon>
        <taxon>Sepiidae</taxon>
        <taxon>Acanthosepion</taxon>
    </lineage>
</organism>
<dbReference type="EMBL" id="CAHIKZ030002101">
    <property type="protein sequence ID" value="CAE1281122.1"/>
    <property type="molecule type" value="Genomic_DNA"/>
</dbReference>
<evidence type="ECO:0000256" key="3">
    <source>
        <dbReference type="ARBA" id="ARBA00022692"/>
    </source>
</evidence>
<gene>
    <name evidence="9" type="ORF">SPHA_42719</name>
</gene>
<evidence type="ECO:0000256" key="5">
    <source>
        <dbReference type="ARBA" id="ARBA00023128"/>
    </source>
</evidence>
<feature type="compositionally biased region" description="Acidic residues" evidence="8">
    <location>
        <begin position="222"/>
        <end position="231"/>
    </location>
</feature>
<dbReference type="PANTHER" id="PTHR14564">
    <property type="entry name" value="MICOS COMPLEX SUBUNIT MIC26 / MIC27 FAMILY MEMBER"/>
    <property type="match status" value="1"/>
</dbReference>